<dbReference type="AlphaFoldDB" id="C9LYE7"/>
<dbReference type="EMBL" id="ACKP02000052">
    <property type="protein sequence ID" value="EEX76119.1"/>
    <property type="molecule type" value="Genomic_DNA"/>
</dbReference>
<sequence length="57" mass="6441">MNCSIRPALPQEKQSYSFIIHYRQQKCYSISAGGRHQKAARRNFSSAPGGFPASYTF</sequence>
<proteinExistence type="predicted"/>
<reference evidence="1 2" key="1">
    <citation type="submission" date="2009-09" db="EMBL/GenBank/DDBJ databases">
        <authorList>
            <person name="Weinstock G."/>
            <person name="Sodergren E."/>
            <person name="Clifton S."/>
            <person name="Fulton L."/>
            <person name="Fulton B."/>
            <person name="Courtney L."/>
            <person name="Fronick C."/>
            <person name="Harrison M."/>
            <person name="Strong C."/>
            <person name="Farmer C."/>
            <person name="Delahaunty K."/>
            <person name="Markovic C."/>
            <person name="Hall O."/>
            <person name="Minx P."/>
            <person name="Tomlinson C."/>
            <person name="Mitreva M."/>
            <person name="Nelson J."/>
            <person name="Hou S."/>
            <person name="Wollam A."/>
            <person name="Pepin K.H."/>
            <person name="Johnson M."/>
            <person name="Bhonagiri V."/>
            <person name="Nash W.E."/>
            <person name="Warren W."/>
            <person name="Chinwalla A."/>
            <person name="Mardis E.R."/>
            <person name="Wilson R.K."/>
        </authorList>
    </citation>
    <scope>NUCLEOTIDE SEQUENCE [LARGE SCALE GENOMIC DNA]</scope>
    <source>
        <strain evidence="2">ATCC 35185 / DSM 20758 / VPI D19B-28</strain>
    </source>
</reference>
<organism evidence="1 2">
    <name type="scientific">Selenomonas sputigena (strain ATCC 35185 / DSM 20758 / CCUG 44933 / VPI D19B-28)</name>
    <dbReference type="NCBI Taxonomy" id="546271"/>
    <lineage>
        <taxon>Bacteria</taxon>
        <taxon>Bacillati</taxon>
        <taxon>Bacillota</taxon>
        <taxon>Negativicutes</taxon>
        <taxon>Selenomonadales</taxon>
        <taxon>Selenomonadaceae</taxon>
        <taxon>Selenomonas</taxon>
    </lineage>
</organism>
<dbReference type="Proteomes" id="UP000003505">
    <property type="component" value="Unassembled WGS sequence"/>
</dbReference>
<evidence type="ECO:0000313" key="1">
    <source>
        <dbReference type="EMBL" id="EEX76119.1"/>
    </source>
</evidence>
<name>C9LYE7_SELS3</name>
<gene>
    <name evidence="1" type="ORF">SELSPUOL_02506</name>
</gene>
<comment type="caution">
    <text evidence="1">The sequence shown here is derived from an EMBL/GenBank/DDBJ whole genome shotgun (WGS) entry which is preliminary data.</text>
</comment>
<evidence type="ECO:0000313" key="2">
    <source>
        <dbReference type="Proteomes" id="UP000003505"/>
    </source>
</evidence>
<accession>C9LYE7</accession>
<protein>
    <submittedName>
        <fullName evidence="1">Uncharacterized protein</fullName>
    </submittedName>
</protein>